<keyword evidence="4" id="KW-1185">Reference proteome</keyword>
<reference evidence="4" key="1">
    <citation type="submission" date="2023-07" db="EMBL/GenBank/DDBJ databases">
        <title>Draft genome sequence of the endophytic actinobacterium Streptomyces justiciae WPN32, a potential antibiotic producer.</title>
        <authorList>
            <person name="Yasawong M."/>
            <person name="Pana W."/>
            <person name="Ganta P."/>
            <person name="Santapan N."/>
            <person name="Songngamsuk T."/>
            <person name="Phatcharaharikarn M."/>
            <person name="Kerdtoob S."/>
            <person name="Nantapong N."/>
        </authorList>
    </citation>
    <scope>NUCLEOTIDE SEQUENCE [LARGE SCALE GENOMIC DNA]</scope>
    <source>
        <strain evidence="4">WPN32</strain>
    </source>
</reference>
<dbReference type="Proteomes" id="UP001257948">
    <property type="component" value="Unassembled WGS sequence"/>
</dbReference>
<proteinExistence type="predicted"/>
<keyword evidence="2" id="KW-0732">Signal</keyword>
<dbReference type="EMBL" id="JAVTLL010000013">
    <property type="protein sequence ID" value="MDT7843201.1"/>
    <property type="molecule type" value="Genomic_DNA"/>
</dbReference>
<dbReference type="GO" id="GO:0016787">
    <property type="term" value="F:hydrolase activity"/>
    <property type="evidence" value="ECO:0007669"/>
    <property type="project" value="UniProtKB-KW"/>
</dbReference>
<protein>
    <submittedName>
        <fullName evidence="3">Hydrolase</fullName>
    </submittedName>
</protein>
<evidence type="ECO:0000256" key="2">
    <source>
        <dbReference type="SAM" id="SignalP"/>
    </source>
</evidence>
<sequence>MPQLPRSRHRLATALAVLGLLVTGAAVETSTAPPAAAVTPHRILFDNAHAETAGNADWIISTSQPEPLGEDSSPSSETDWTGAISSWGVALQKTGDYSLKTLPSGSSLTYGGSGAQDLA</sequence>
<comment type="caution">
    <text evidence="3">The sequence shown here is derived from an EMBL/GenBank/DDBJ whole genome shotgun (WGS) entry which is preliminary data.</text>
</comment>
<feature type="signal peptide" evidence="2">
    <location>
        <begin position="1"/>
        <end position="25"/>
    </location>
</feature>
<name>A0ABU3LVE2_9ACTN</name>
<feature type="non-terminal residue" evidence="3">
    <location>
        <position position="119"/>
    </location>
</feature>
<feature type="region of interest" description="Disordered" evidence="1">
    <location>
        <begin position="61"/>
        <end position="81"/>
    </location>
</feature>
<keyword evidence="3" id="KW-0378">Hydrolase</keyword>
<gene>
    <name evidence="3" type="ORF">RQC66_20975</name>
</gene>
<feature type="chain" id="PRO_5046079180" evidence="2">
    <location>
        <begin position="26"/>
        <end position="119"/>
    </location>
</feature>
<evidence type="ECO:0000313" key="4">
    <source>
        <dbReference type="Proteomes" id="UP001257948"/>
    </source>
</evidence>
<organism evidence="3 4">
    <name type="scientific">Streptomyces justiciae</name>
    <dbReference type="NCBI Taxonomy" id="2780140"/>
    <lineage>
        <taxon>Bacteria</taxon>
        <taxon>Bacillati</taxon>
        <taxon>Actinomycetota</taxon>
        <taxon>Actinomycetes</taxon>
        <taxon>Kitasatosporales</taxon>
        <taxon>Streptomycetaceae</taxon>
        <taxon>Streptomyces</taxon>
    </lineage>
</organism>
<accession>A0ABU3LVE2</accession>
<evidence type="ECO:0000313" key="3">
    <source>
        <dbReference type="EMBL" id="MDT7843201.1"/>
    </source>
</evidence>
<evidence type="ECO:0000256" key="1">
    <source>
        <dbReference type="SAM" id="MobiDB-lite"/>
    </source>
</evidence>